<gene>
    <name evidence="1" type="ORF">B0I33_101217</name>
</gene>
<comment type="caution">
    <text evidence="1">The sequence shown here is derived from an EMBL/GenBank/DDBJ whole genome shotgun (WGS) entry which is preliminary data.</text>
</comment>
<dbReference type="Proteomes" id="UP000238362">
    <property type="component" value="Unassembled WGS sequence"/>
</dbReference>
<sequence>MTWARRPGAVRTPERMNQARAVEEDHQLVTHQRAVRTVAGQAVDATDCLRLLEMLGLEPGDGRVPGAPRAEPGDGA</sequence>
<accession>A0A2T0M2U8</accession>
<keyword evidence="2" id="KW-1185">Reference proteome</keyword>
<reference evidence="1 2" key="1">
    <citation type="submission" date="2018-03" db="EMBL/GenBank/DDBJ databases">
        <title>Genomic Encyclopedia of Type Strains, Phase III (KMG-III): the genomes of soil and plant-associated and newly described type strains.</title>
        <authorList>
            <person name="Whitman W."/>
        </authorList>
    </citation>
    <scope>NUCLEOTIDE SEQUENCE [LARGE SCALE GENOMIC DNA]</scope>
    <source>
        <strain evidence="1 2">CGMCC 4.7125</strain>
    </source>
</reference>
<evidence type="ECO:0000313" key="2">
    <source>
        <dbReference type="Proteomes" id="UP000238362"/>
    </source>
</evidence>
<dbReference type="AlphaFoldDB" id="A0A2T0M2U8"/>
<protein>
    <submittedName>
        <fullName evidence="1">Uncharacterized protein</fullName>
    </submittedName>
</protein>
<organism evidence="1 2">
    <name type="scientific">Prauserella shujinwangii</name>
    <dbReference type="NCBI Taxonomy" id="1453103"/>
    <lineage>
        <taxon>Bacteria</taxon>
        <taxon>Bacillati</taxon>
        <taxon>Actinomycetota</taxon>
        <taxon>Actinomycetes</taxon>
        <taxon>Pseudonocardiales</taxon>
        <taxon>Pseudonocardiaceae</taxon>
        <taxon>Prauserella</taxon>
    </lineage>
</organism>
<name>A0A2T0M2U8_9PSEU</name>
<evidence type="ECO:0000313" key="1">
    <source>
        <dbReference type="EMBL" id="PRX51064.1"/>
    </source>
</evidence>
<dbReference type="EMBL" id="PVNH01000001">
    <property type="protein sequence ID" value="PRX51064.1"/>
    <property type="molecule type" value="Genomic_DNA"/>
</dbReference>
<dbReference type="RefSeq" id="WP_342750038.1">
    <property type="nucleotide sequence ID" value="NZ_PVNH01000001.1"/>
</dbReference>
<proteinExistence type="predicted"/>